<sequence length="69" mass="8055">MTMRISESAIRRRLAKAGFRLQKAPARHWSRYYGEGYMVTDDRNTVRLGGCQRPYEATLEDVRAFAELM</sequence>
<dbReference type="EMBL" id="QFQD01000074">
    <property type="protein sequence ID" value="PZQ80005.1"/>
    <property type="molecule type" value="Genomic_DNA"/>
</dbReference>
<organism evidence="1 2">
    <name type="scientific">Ancylobacter novellus</name>
    <name type="common">Thiobacillus novellus</name>
    <dbReference type="NCBI Taxonomy" id="921"/>
    <lineage>
        <taxon>Bacteria</taxon>
        <taxon>Pseudomonadati</taxon>
        <taxon>Pseudomonadota</taxon>
        <taxon>Alphaproteobacteria</taxon>
        <taxon>Hyphomicrobiales</taxon>
        <taxon>Xanthobacteraceae</taxon>
        <taxon>Ancylobacter</taxon>
    </lineage>
</organism>
<reference evidence="1 2" key="1">
    <citation type="submission" date="2017-08" db="EMBL/GenBank/DDBJ databases">
        <title>Infants hospitalized years apart are colonized by the same room-sourced microbial strains.</title>
        <authorList>
            <person name="Brooks B."/>
            <person name="Olm M.R."/>
            <person name="Firek B.A."/>
            <person name="Baker R."/>
            <person name="Thomas B.C."/>
            <person name="Morowitz M.J."/>
            <person name="Banfield J.F."/>
        </authorList>
    </citation>
    <scope>NUCLEOTIDE SEQUENCE [LARGE SCALE GENOMIC DNA]</scope>
    <source>
        <strain evidence="1">S2_005_001_R2_27</strain>
    </source>
</reference>
<dbReference type="AlphaFoldDB" id="A0A2W5QYK6"/>
<dbReference type="Proteomes" id="UP000248887">
    <property type="component" value="Unassembled WGS sequence"/>
</dbReference>
<name>A0A2W5QYK6_ANCNO</name>
<accession>A0A2W5QYK6</accession>
<comment type="caution">
    <text evidence="1">The sequence shown here is derived from an EMBL/GenBank/DDBJ whole genome shotgun (WGS) entry which is preliminary data.</text>
</comment>
<gene>
    <name evidence="1" type="ORF">DI549_18365</name>
</gene>
<proteinExistence type="predicted"/>
<evidence type="ECO:0000313" key="2">
    <source>
        <dbReference type="Proteomes" id="UP000248887"/>
    </source>
</evidence>
<protein>
    <submittedName>
        <fullName evidence="1">Uncharacterized protein</fullName>
    </submittedName>
</protein>
<evidence type="ECO:0000313" key="1">
    <source>
        <dbReference type="EMBL" id="PZQ80005.1"/>
    </source>
</evidence>